<evidence type="ECO:0000313" key="8">
    <source>
        <dbReference type="Proteomes" id="UP001472866"/>
    </source>
</evidence>
<dbReference type="InterPro" id="IPR021151">
    <property type="entry name" value="GINS_A"/>
</dbReference>
<feature type="region of interest" description="Disordered" evidence="5">
    <location>
        <begin position="24"/>
        <end position="53"/>
    </location>
</feature>
<evidence type="ECO:0000313" key="7">
    <source>
        <dbReference type="EMBL" id="WZN59446.1"/>
    </source>
</evidence>
<dbReference type="InterPro" id="IPR036224">
    <property type="entry name" value="GINS_bundle-like_dom_sf"/>
</dbReference>
<dbReference type="InterPro" id="IPR005339">
    <property type="entry name" value="GINS_Psf1"/>
</dbReference>
<comment type="similarity">
    <text evidence="2">Belongs to the GINS1/PSF1 family.</text>
</comment>
<comment type="subcellular location">
    <subcellularLocation>
        <location evidence="1">Nucleus</location>
    </subcellularLocation>
</comment>
<dbReference type="GO" id="GO:1902983">
    <property type="term" value="P:DNA strand elongation involved in mitotic DNA replication"/>
    <property type="evidence" value="ECO:0007669"/>
    <property type="project" value="TreeGrafter"/>
</dbReference>
<accession>A0AAX4P149</accession>
<proteinExistence type="inferred from homology"/>
<protein>
    <submittedName>
        <fullName evidence="7">DNA replication complex GINS protein PSF1</fullName>
    </submittedName>
</protein>
<reference evidence="7 8" key="1">
    <citation type="submission" date="2024-03" db="EMBL/GenBank/DDBJ databases">
        <title>Complete genome sequence of the green alga Chloropicon roscoffensis RCC1871.</title>
        <authorList>
            <person name="Lemieux C."/>
            <person name="Pombert J.-F."/>
            <person name="Otis C."/>
            <person name="Turmel M."/>
        </authorList>
    </citation>
    <scope>NUCLEOTIDE SEQUENCE [LARGE SCALE GENOMIC DNA]</scope>
    <source>
        <strain evidence="7 8">RCC1871</strain>
    </source>
</reference>
<dbReference type="PANTHER" id="PTHR12914">
    <property type="entry name" value="PARTNER OF SLD5"/>
    <property type="match status" value="1"/>
</dbReference>
<dbReference type="SUPFAM" id="SSF158573">
    <property type="entry name" value="GINS helical bundle-like"/>
    <property type="match status" value="1"/>
</dbReference>
<dbReference type="Gene3D" id="1.20.58.1030">
    <property type="match status" value="1"/>
</dbReference>
<dbReference type="AlphaFoldDB" id="A0AAX4P149"/>
<dbReference type="EMBL" id="CP151502">
    <property type="protein sequence ID" value="WZN59446.1"/>
    <property type="molecule type" value="Genomic_DNA"/>
</dbReference>
<dbReference type="Pfam" id="PF05916">
    <property type="entry name" value="Sld5"/>
    <property type="match status" value="1"/>
</dbReference>
<evidence type="ECO:0000259" key="6">
    <source>
        <dbReference type="Pfam" id="PF05916"/>
    </source>
</evidence>
<dbReference type="GO" id="GO:0000811">
    <property type="term" value="C:GINS complex"/>
    <property type="evidence" value="ECO:0007669"/>
    <property type="project" value="InterPro"/>
</dbReference>
<keyword evidence="8" id="KW-1185">Reference proteome</keyword>
<dbReference type="PANTHER" id="PTHR12914:SF2">
    <property type="entry name" value="DNA REPLICATION COMPLEX GINS PROTEIN PSF1"/>
    <property type="match status" value="1"/>
</dbReference>
<dbReference type="Proteomes" id="UP001472866">
    <property type="component" value="Chromosome 02"/>
</dbReference>
<keyword evidence="4" id="KW-0539">Nucleus</keyword>
<name>A0AAX4P149_9CHLO</name>
<feature type="domain" description="GINS subunit" evidence="6">
    <location>
        <begin position="98"/>
        <end position="167"/>
    </location>
</feature>
<evidence type="ECO:0000256" key="3">
    <source>
        <dbReference type="ARBA" id="ARBA00022705"/>
    </source>
</evidence>
<evidence type="ECO:0000256" key="1">
    <source>
        <dbReference type="ARBA" id="ARBA00004123"/>
    </source>
</evidence>
<dbReference type="CDD" id="cd11710">
    <property type="entry name" value="GINS_A_psf1"/>
    <property type="match status" value="1"/>
</dbReference>
<evidence type="ECO:0000256" key="2">
    <source>
        <dbReference type="ARBA" id="ARBA00006677"/>
    </source>
</evidence>
<evidence type="ECO:0000256" key="5">
    <source>
        <dbReference type="SAM" id="MobiDB-lite"/>
    </source>
</evidence>
<gene>
    <name evidence="7" type="ORF">HKI87_02g09720</name>
</gene>
<feature type="compositionally biased region" description="Gly residues" evidence="5">
    <location>
        <begin position="26"/>
        <end position="47"/>
    </location>
</feature>
<organism evidence="7 8">
    <name type="scientific">Chloropicon roscoffensis</name>
    <dbReference type="NCBI Taxonomy" id="1461544"/>
    <lineage>
        <taxon>Eukaryota</taxon>
        <taxon>Viridiplantae</taxon>
        <taxon>Chlorophyta</taxon>
        <taxon>Chloropicophyceae</taxon>
        <taxon>Chloropicales</taxon>
        <taxon>Chloropicaceae</taxon>
        <taxon>Chloropicon</taxon>
    </lineage>
</organism>
<evidence type="ECO:0000256" key="4">
    <source>
        <dbReference type="ARBA" id="ARBA00023242"/>
    </source>
</evidence>
<keyword evidence="3" id="KW-0235">DNA replication</keyword>
<sequence>MATDFARTATNLVKELKTHLEANDLGGSGSASGGSGGAVGSGGGVRGGVLRDPGQALPAYKEDEVSKSAREVQEHYDSVVAILGAFREENREWDTRPEVASSVLIHHQSLLRNKRLLLAYQNLRLERIKAFRWKCGRLPRATQDKLSPPERDFVKSYERILNSYQKQCRVDLTVGFFPPGENLLKVRVTEDLGVMEFDYIGEADLQVGTVHLLPHEEAERLIIEGKLEHLA</sequence>